<dbReference type="EMBL" id="JAFHLB010000015">
    <property type="protein sequence ID" value="MBN3578508.1"/>
    <property type="molecule type" value="Genomic_DNA"/>
</dbReference>
<dbReference type="InterPro" id="IPR024534">
    <property type="entry name" value="JetD_C"/>
</dbReference>
<name>A0ABS3A2G4_9VIBR</name>
<dbReference type="InterPro" id="IPR036078">
    <property type="entry name" value="Spo11/TopoVI_A_sf"/>
</dbReference>
<dbReference type="RefSeq" id="WP_206370314.1">
    <property type="nucleotide sequence ID" value="NZ_CAWPTM010000030.1"/>
</dbReference>
<dbReference type="SUPFAM" id="SSF56726">
    <property type="entry name" value="DNA topoisomerase IV, alpha subunit"/>
    <property type="match status" value="1"/>
</dbReference>
<feature type="domain" description="Wadjet protein JetD C-terminal" evidence="1">
    <location>
        <begin position="199"/>
        <end position="346"/>
    </location>
</feature>
<keyword evidence="3" id="KW-1185">Reference proteome</keyword>
<comment type="caution">
    <text evidence="2">The sequence shown here is derived from an EMBL/GenBank/DDBJ whole genome shotgun (WGS) entry which is preliminary data.</text>
</comment>
<sequence>MRDALYQALLVDKKVKVPFSRLKQLVIELDGAMRLAPDLDDQVAVLVQAMAAGGLVMLPSVNSRRSWSGPRRNWPNFINVPANKREATCKPNYQHFHQKVLPLLTGPHALPRSGKILERLEKISQWLARKDGHEIVPVPLAERSLEIFSYEKALKATGSNGVIYDTGVHQLTLADLGAFYVAPPLAWESPFAEPEHVGERPLLVVENSTPYYSLTRWNRQAKVYACIVYGSGKQVEASLPQQSELLDTYPQAEIRYFGDIDPEGIAIFQGAERAMQQHEQRKLVPDLSLYQTLLDIGIGSRQDFKEKELDFDKLRAQFGDSVTGQIQQLFASGKRISQEHLGLHTLNSRFCDGLN</sequence>
<dbReference type="Pfam" id="PF09983">
    <property type="entry name" value="JetD_C"/>
    <property type="match status" value="1"/>
</dbReference>
<protein>
    <recommendedName>
        <fullName evidence="1">Wadjet protein JetD C-terminal domain-containing protein</fullName>
    </recommendedName>
</protein>
<evidence type="ECO:0000313" key="3">
    <source>
        <dbReference type="Proteomes" id="UP000779070"/>
    </source>
</evidence>
<evidence type="ECO:0000259" key="1">
    <source>
        <dbReference type="Pfam" id="PF09983"/>
    </source>
</evidence>
<dbReference type="Proteomes" id="UP000779070">
    <property type="component" value="Unassembled WGS sequence"/>
</dbReference>
<proteinExistence type="predicted"/>
<accession>A0ABS3A2G4</accession>
<evidence type="ECO:0000313" key="2">
    <source>
        <dbReference type="EMBL" id="MBN3578508.1"/>
    </source>
</evidence>
<gene>
    <name evidence="2" type="ORF">JYA62_12640</name>
</gene>
<organism evidence="2 3">
    <name type="scientific">Vibrio neptunius</name>
    <dbReference type="NCBI Taxonomy" id="170651"/>
    <lineage>
        <taxon>Bacteria</taxon>
        <taxon>Pseudomonadati</taxon>
        <taxon>Pseudomonadota</taxon>
        <taxon>Gammaproteobacteria</taxon>
        <taxon>Vibrionales</taxon>
        <taxon>Vibrionaceae</taxon>
        <taxon>Vibrio</taxon>
    </lineage>
</organism>
<reference evidence="2 3" key="1">
    <citation type="submission" date="2021-02" db="EMBL/GenBank/DDBJ databases">
        <title>Draft Genome Sequences of 5 Vibrio neptunius Strains Isolated From of Bivalve Hatcheries.</title>
        <authorList>
            <person name="Galvis F."/>
            <person name="Barja J.L."/>
            <person name="Lemos M.L."/>
            <person name="Balado M."/>
        </authorList>
    </citation>
    <scope>NUCLEOTIDE SEQUENCE [LARGE SCALE GENOMIC DNA]</scope>
    <source>
        <strain evidence="2 3">PP-145.98</strain>
    </source>
</reference>